<keyword evidence="2" id="KW-0472">Membrane</keyword>
<comment type="caution">
    <text evidence="3">The sequence shown here is derived from an EMBL/GenBank/DDBJ whole genome shotgun (WGS) entry which is preliminary data.</text>
</comment>
<feature type="transmembrane region" description="Helical" evidence="2">
    <location>
        <begin position="211"/>
        <end position="235"/>
    </location>
</feature>
<accession>A0AA39QEH4</accession>
<keyword evidence="2" id="KW-0812">Transmembrane</keyword>
<feature type="compositionally biased region" description="Polar residues" evidence="1">
    <location>
        <begin position="267"/>
        <end position="282"/>
    </location>
</feature>
<reference evidence="3" key="1">
    <citation type="submission" date="2023-06" db="EMBL/GenBank/DDBJ databases">
        <authorList>
            <consortium name="Lawrence Berkeley National Laboratory"/>
            <person name="Ahrendt S."/>
            <person name="Sahu N."/>
            <person name="Indic B."/>
            <person name="Wong-Bajracharya J."/>
            <person name="Merenyi Z."/>
            <person name="Ke H.-M."/>
            <person name="Monk M."/>
            <person name="Kocsube S."/>
            <person name="Drula E."/>
            <person name="Lipzen A."/>
            <person name="Balint B."/>
            <person name="Henrissat B."/>
            <person name="Andreopoulos B."/>
            <person name="Martin F.M."/>
            <person name="Harder C.B."/>
            <person name="Rigling D."/>
            <person name="Ford K.L."/>
            <person name="Foster G.D."/>
            <person name="Pangilinan J."/>
            <person name="Papanicolaou A."/>
            <person name="Barry K."/>
            <person name="LaButti K."/>
            <person name="Viragh M."/>
            <person name="Koriabine M."/>
            <person name="Yan M."/>
            <person name="Riley R."/>
            <person name="Champramary S."/>
            <person name="Plett K.L."/>
            <person name="Tsai I.J."/>
            <person name="Slot J."/>
            <person name="Sipos G."/>
            <person name="Plett J."/>
            <person name="Nagy L.G."/>
            <person name="Grigoriev I.V."/>
        </authorList>
    </citation>
    <scope>NUCLEOTIDE SEQUENCE</scope>
    <source>
        <strain evidence="3">HWK02</strain>
    </source>
</reference>
<evidence type="ECO:0008006" key="5">
    <source>
        <dbReference type="Google" id="ProtNLM"/>
    </source>
</evidence>
<protein>
    <recommendedName>
        <fullName evidence="5">Mid2 domain-containing protein</fullName>
    </recommendedName>
</protein>
<evidence type="ECO:0000313" key="4">
    <source>
        <dbReference type="Proteomes" id="UP001175228"/>
    </source>
</evidence>
<feature type="compositionally biased region" description="Polar residues" evidence="1">
    <location>
        <begin position="322"/>
        <end position="335"/>
    </location>
</feature>
<evidence type="ECO:0000256" key="1">
    <source>
        <dbReference type="SAM" id="MobiDB-lite"/>
    </source>
</evidence>
<feature type="region of interest" description="Disordered" evidence="1">
    <location>
        <begin position="259"/>
        <end position="335"/>
    </location>
</feature>
<proteinExistence type="predicted"/>
<evidence type="ECO:0000313" key="3">
    <source>
        <dbReference type="EMBL" id="KAK0500600.1"/>
    </source>
</evidence>
<dbReference type="EMBL" id="JAUEPU010000007">
    <property type="protein sequence ID" value="KAK0500600.1"/>
    <property type="molecule type" value="Genomic_DNA"/>
</dbReference>
<dbReference type="AlphaFoldDB" id="A0AA39QEH4"/>
<organism evidence="3 4">
    <name type="scientific">Armillaria luteobubalina</name>
    <dbReference type="NCBI Taxonomy" id="153913"/>
    <lineage>
        <taxon>Eukaryota</taxon>
        <taxon>Fungi</taxon>
        <taxon>Dikarya</taxon>
        <taxon>Basidiomycota</taxon>
        <taxon>Agaricomycotina</taxon>
        <taxon>Agaricomycetes</taxon>
        <taxon>Agaricomycetidae</taxon>
        <taxon>Agaricales</taxon>
        <taxon>Marasmiineae</taxon>
        <taxon>Physalacriaceae</taxon>
        <taxon>Armillaria</taxon>
    </lineage>
</organism>
<feature type="region of interest" description="Disordered" evidence="1">
    <location>
        <begin position="183"/>
        <end position="208"/>
    </location>
</feature>
<name>A0AA39QEH4_9AGAR</name>
<keyword evidence="2" id="KW-1133">Transmembrane helix</keyword>
<evidence type="ECO:0000256" key="2">
    <source>
        <dbReference type="SAM" id="Phobius"/>
    </source>
</evidence>
<keyword evidence="4" id="KW-1185">Reference proteome</keyword>
<sequence>MGTVELALILSKRHSLSMLNLRRKTLFVAFFTNLFLKTQASDAVCSNTAYNWAFNTLSQSPCQIATNLGEVCDSSFSIPALPSDSVYRGPSGGASRMECRCNTVYYSLLFVCAVCQGGGVTVWPTYNLNCTTKYTVFPHDVPSDTAVPHWAYLSLLSNGTVDIADAETDTGAEVTATATASSASTATSTIASGPETTSASSTGSSKGDTGAIVGGVVGGVLGVAATVIGIIFFVLRRRQQRLGRSQYPEPIFVAPSSMGQRLYDPNDPSTFPVSQTPMSSGEYSYLVPPEQRTVDRRSPAMASDRPSTPGRGYRGVPEIDAQSFNPLVSSRNVSR</sequence>
<gene>
    <name evidence="3" type="ORF">EDD18DRAFT_1459340</name>
</gene>
<dbReference type="Proteomes" id="UP001175228">
    <property type="component" value="Unassembled WGS sequence"/>
</dbReference>